<keyword evidence="4" id="KW-1185">Reference proteome</keyword>
<feature type="transmembrane region" description="Helical" evidence="1">
    <location>
        <begin position="6"/>
        <end position="25"/>
    </location>
</feature>
<dbReference type="SMART" id="SM00213">
    <property type="entry name" value="UBQ"/>
    <property type="match status" value="1"/>
</dbReference>
<dbReference type="CDD" id="cd17039">
    <property type="entry name" value="Ubl_ubiquitin_like"/>
    <property type="match status" value="1"/>
</dbReference>
<proteinExistence type="predicted"/>
<protein>
    <submittedName>
        <fullName evidence="3">3827_t:CDS:1</fullName>
    </submittedName>
</protein>
<name>A0A9N8VPW4_9GLOM</name>
<reference evidence="3" key="1">
    <citation type="submission" date="2021-06" db="EMBL/GenBank/DDBJ databases">
        <authorList>
            <person name="Kallberg Y."/>
            <person name="Tangrot J."/>
            <person name="Rosling A."/>
        </authorList>
    </citation>
    <scope>NUCLEOTIDE SEQUENCE</scope>
    <source>
        <strain evidence="3">CL551</strain>
    </source>
</reference>
<dbReference type="AlphaFoldDB" id="A0A9N8VPW4"/>
<keyword evidence="1" id="KW-0472">Membrane</keyword>
<dbReference type="InterPro" id="IPR029071">
    <property type="entry name" value="Ubiquitin-like_domsf"/>
</dbReference>
<dbReference type="Pfam" id="PF00240">
    <property type="entry name" value="ubiquitin"/>
    <property type="match status" value="1"/>
</dbReference>
<dbReference type="EMBL" id="CAJVPV010000431">
    <property type="protein sequence ID" value="CAG8456786.1"/>
    <property type="molecule type" value="Genomic_DNA"/>
</dbReference>
<dbReference type="PROSITE" id="PS50053">
    <property type="entry name" value="UBIQUITIN_2"/>
    <property type="match status" value="1"/>
</dbReference>
<dbReference type="Proteomes" id="UP000789342">
    <property type="component" value="Unassembled WGS sequence"/>
</dbReference>
<dbReference type="InterPro" id="IPR000626">
    <property type="entry name" value="Ubiquitin-like_dom"/>
</dbReference>
<keyword evidence="1" id="KW-1133">Transmembrane helix</keyword>
<dbReference type="SUPFAM" id="SSF56399">
    <property type="entry name" value="ADP-ribosylation"/>
    <property type="match status" value="1"/>
</dbReference>
<sequence>MNESKLLLLMCIALCSSFLGLLVFVEIEQWSQYKEYDDVPVIEIPSPPVDEPKVNIPYDTASLIASAVSAMTKSLVVTYYDYLGRDQADVRVYEQLDFNAFYKSRLVGGPVATHVENNSSSIPSSPYEVIVHTLTNQELLITEINTRSTVYELKRKIRDAKGVALRLQQLIFNGRKLLNDECLGSYDIKAGSIIYLEIHSQDDFETIKFINADFTNFERHIYFNKEFRSNGLTVMRDKVNKELCGWRKISLELPHAQNDSDIIDNLNEGQEVEIHDSKGKRKWKISYHGTENFHHHSIADDGYLASRKYRFNFDQGIYTTPDIKVASSYAKIFTHNGAKFQILFQNLVDSETLVESKIHNNKYWISPSENDVTLYGILIRKVDACRLLR</sequence>
<dbReference type="Gene3D" id="3.10.20.90">
    <property type="entry name" value="Phosphatidylinositol 3-kinase Catalytic Subunit, Chain A, domain 1"/>
    <property type="match status" value="1"/>
</dbReference>
<accession>A0A9N8VPW4</accession>
<evidence type="ECO:0000313" key="3">
    <source>
        <dbReference type="EMBL" id="CAG8456786.1"/>
    </source>
</evidence>
<evidence type="ECO:0000256" key="1">
    <source>
        <dbReference type="SAM" id="Phobius"/>
    </source>
</evidence>
<evidence type="ECO:0000259" key="2">
    <source>
        <dbReference type="PROSITE" id="PS50053"/>
    </source>
</evidence>
<dbReference type="PANTHER" id="PTHR36649">
    <property type="entry name" value="UBIQUITIN-LIKE DOMAIN-CONTAINING PROTEIN"/>
    <property type="match status" value="1"/>
</dbReference>
<comment type="caution">
    <text evidence="3">The sequence shown here is derived from an EMBL/GenBank/DDBJ whole genome shotgun (WGS) entry which is preliminary data.</text>
</comment>
<gene>
    <name evidence="3" type="ORF">AMORRO_LOCUS1194</name>
</gene>
<dbReference type="OrthoDB" id="428577at2759"/>
<evidence type="ECO:0000313" key="4">
    <source>
        <dbReference type="Proteomes" id="UP000789342"/>
    </source>
</evidence>
<dbReference type="SUPFAM" id="SSF54236">
    <property type="entry name" value="Ubiquitin-like"/>
    <property type="match status" value="1"/>
</dbReference>
<dbReference type="PANTHER" id="PTHR36649:SF29">
    <property type="entry name" value="PARP CATALYTIC DOMAIN-CONTAINING PROTEIN-RELATED"/>
    <property type="match status" value="1"/>
</dbReference>
<feature type="domain" description="Ubiquitin-like" evidence="2">
    <location>
        <begin position="127"/>
        <end position="196"/>
    </location>
</feature>
<dbReference type="Gene3D" id="3.90.175.10">
    <property type="entry name" value="Diphtheria Toxin, domain 1"/>
    <property type="match status" value="1"/>
</dbReference>
<organism evidence="3 4">
    <name type="scientific">Acaulospora morrowiae</name>
    <dbReference type="NCBI Taxonomy" id="94023"/>
    <lineage>
        <taxon>Eukaryota</taxon>
        <taxon>Fungi</taxon>
        <taxon>Fungi incertae sedis</taxon>
        <taxon>Mucoromycota</taxon>
        <taxon>Glomeromycotina</taxon>
        <taxon>Glomeromycetes</taxon>
        <taxon>Diversisporales</taxon>
        <taxon>Acaulosporaceae</taxon>
        <taxon>Acaulospora</taxon>
    </lineage>
</organism>
<keyword evidence="1" id="KW-0812">Transmembrane</keyword>